<reference evidence="1 2" key="1">
    <citation type="submission" date="2023-09" db="EMBL/GenBank/DDBJ databases">
        <authorList>
            <person name="Wang M."/>
        </authorList>
    </citation>
    <scope>NUCLEOTIDE SEQUENCE [LARGE SCALE GENOMIC DNA]</scope>
    <source>
        <strain evidence="1">GT-2023</strain>
        <tissue evidence="1">Liver</tissue>
    </source>
</reference>
<dbReference type="Gene3D" id="2.60.40.10">
    <property type="entry name" value="Immunoglobulins"/>
    <property type="match status" value="1"/>
</dbReference>
<dbReference type="Proteomes" id="UP001558613">
    <property type="component" value="Unassembled WGS sequence"/>
</dbReference>
<comment type="caution">
    <text evidence="1">The sequence shown here is derived from an EMBL/GenBank/DDBJ whole genome shotgun (WGS) entry which is preliminary data.</text>
</comment>
<dbReference type="SUPFAM" id="SSF48726">
    <property type="entry name" value="Immunoglobulin"/>
    <property type="match status" value="1"/>
</dbReference>
<keyword evidence="2" id="KW-1185">Reference proteome</keyword>
<gene>
    <name evidence="1" type="ORF">QQF64_012955</name>
</gene>
<dbReference type="EMBL" id="JAYMGO010000019">
    <property type="protein sequence ID" value="KAL1254894.1"/>
    <property type="molecule type" value="Genomic_DNA"/>
</dbReference>
<proteinExistence type="predicted"/>
<sequence length="235" mass="26793">MALSGQQRRLLRNHQTLLSKRIEAIKINKRNAMFNGSYLLFLLCLVKYSETSASLLVGIKGGDVTLPCEYEGSEIPDIDLRRSEIILVCQTEECSCRVCKKETCNVVIKNLSFSDAGMYILRFNYSDNHTVQEQTRIYQLCVDDEISAKIGEELKLDVLLPDADKVQHQSRRSTGWKEDWSRTDGVQSERMTIRDGNLIVNEFTPRDAGSYRVLDPDGEPLITVKVRVQSKEKLN</sequence>
<evidence type="ECO:0000313" key="2">
    <source>
        <dbReference type="Proteomes" id="UP001558613"/>
    </source>
</evidence>
<evidence type="ECO:0000313" key="1">
    <source>
        <dbReference type="EMBL" id="KAL1254894.1"/>
    </source>
</evidence>
<protein>
    <recommendedName>
        <fullName evidence="3">Immunoglobulin subtype domain-containing protein</fullName>
    </recommendedName>
</protein>
<dbReference type="InterPro" id="IPR013783">
    <property type="entry name" value="Ig-like_fold"/>
</dbReference>
<dbReference type="InterPro" id="IPR036179">
    <property type="entry name" value="Ig-like_dom_sf"/>
</dbReference>
<accession>A0ABR3LT78</accession>
<evidence type="ECO:0008006" key="3">
    <source>
        <dbReference type="Google" id="ProtNLM"/>
    </source>
</evidence>
<organism evidence="1 2">
    <name type="scientific">Cirrhinus molitorella</name>
    <name type="common">mud carp</name>
    <dbReference type="NCBI Taxonomy" id="172907"/>
    <lineage>
        <taxon>Eukaryota</taxon>
        <taxon>Metazoa</taxon>
        <taxon>Chordata</taxon>
        <taxon>Craniata</taxon>
        <taxon>Vertebrata</taxon>
        <taxon>Euteleostomi</taxon>
        <taxon>Actinopterygii</taxon>
        <taxon>Neopterygii</taxon>
        <taxon>Teleostei</taxon>
        <taxon>Ostariophysi</taxon>
        <taxon>Cypriniformes</taxon>
        <taxon>Cyprinidae</taxon>
        <taxon>Labeoninae</taxon>
        <taxon>Labeonini</taxon>
        <taxon>Cirrhinus</taxon>
    </lineage>
</organism>
<name>A0ABR3LT78_9TELE</name>